<dbReference type="Proteomes" id="UP000013966">
    <property type="component" value="Chromosome 2"/>
</dbReference>
<dbReference type="STRING" id="758793.BRPE64_BCDS00710"/>
<reference evidence="1 2" key="1">
    <citation type="journal article" date="2013" name="Genome Announc.">
        <title>Complete Genome Sequence of Burkholderia sp. Strain RPE64, Bacterial Symbiont of the Bean Bug Riptortus pedestris.</title>
        <authorList>
            <person name="Shibata T.F."/>
            <person name="Maeda T."/>
            <person name="Nikoh N."/>
            <person name="Yamaguchi K."/>
            <person name="Oshima K."/>
            <person name="Hattori M."/>
            <person name="Nishiyama T."/>
            <person name="Hasebe M."/>
            <person name="Fukatsu T."/>
            <person name="Kikuchi Y."/>
            <person name="Shigenobu S."/>
        </authorList>
    </citation>
    <scope>NUCLEOTIDE SEQUENCE [LARGE SCALE GENOMIC DNA]</scope>
</reference>
<protein>
    <submittedName>
        <fullName evidence="1">Uncharacterized protein</fullName>
    </submittedName>
</protein>
<proteinExistence type="predicted"/>
<organism evidence="1 2">
    <name type="scientific">Caballeronia insecticola</name>
    <dbReference type="NCBI Taxonomy" id="758793"/>
    <lineage>
        <taxon>Bacteria</taxon>
        <taxon>Pseudomonadati</taxon>
        <taxon>Pseudomonadota</taxon>
        <taxon>Betaproteobacteria</taxon>
        <taxon>Burkholderiales</taxon>
        <taxon>Burkholderiaceae</taxon>
        <taxon>Caballeronia</taxon>
    </lineage>
</organism>
<keyword evidence="2" id="KW-1185">Reference proteome</keyword>
<dbReference type="AlphaFoldDB" id="R4X144"/>
<name>R4X144_9BURK</name>
<evidence type="ECO:0000313" key="1">
    <source>
        <dbReference type="EMBL" id="BAN24732.1"/>
    </source>
</evidence>
<sequence>MSTFARTFVKAPRHFACTVSFRRIAHIRHAGCVHAIMCGDALLPI</sequence>
<evidence type="ECO:0000313" key="2">
    <source>
        <dbReference type="Proteomes" id="UP000013966"/>
    </source>
</evidence>
<dbReference type="HOGENOM" id="CLU_3197058_0_0_4"/>
<reference evidence="1 2" key="2">
    <citation type="journal article" date="2018" name="Int. J. Syst. Evol. Microbiol.">
        <title>Burkholderia insecticola sp. nov., a gut symbiotic bacterium of the bean bug Riptortus pedestris.</title>
        <authorList>
            <person name="Takeshita K."/>
            <person name="Tamaki H."/>
            <person name="Ohbayashi T."/>
            <person name="Meng X.-Y."/>
            <person name="Sone T."/>
            <person name="Mitani Y."/>
            <person name="Peeters C."/>
            <person name="Kikuchi Y."/>
            <person name="Vandamme P."/>
        </authorList>
    </citation>
    <scope>NUCLEOTIDE SEQUENCE [LARGE SCALE GENOMIC DNA]</scope>
    <source>
        <strain evidence="1">RPE64</strain>
    </source>
</reference>
<dbReference type="KEGG" id="buo:BRPE64_BCDS00710"/>
<gene>
    <name evidence="1" type="ORF">BRPE64_BCDS00710</name>
</gene>
<accession>R4X144</accession>
<dbReference type="EMBL" id="AP013059">
    <property type="protein sequence ID" value="BAN24732.1"/>
    <property type="molecule type" value="Genomic_DNA"/>
</dbReference>